<keyword evidence="1" id="KW-0472">Membrane</keyword>
<dbReference type="InterPro" id="IPR048389">
    <property type="entry name" value="YciQ-like_C"/>
</dbReference>
<dbReference type="EMBL" id="JBHSSL010000034">
    <property type="protein sequence ID" value="MFC6170158.1"/>
    <property type="molecule type" value="Genomic_DNA"/>
</dbReference>
<dbReference type="RefSeq" id="WP_125551929.1">
    <property type="nucleotide sequence ID" value="NZ_JBHSSL010000034.1"/>
</dbReference>
<organism evidence="5 6">
    <name type="scientific">Loigolactobacillus jiayinensis</name>
    <dbReference type="NCBI Taxonomy" id="2486016"/>
    <lineage>
        <taxon>Bacteria</taxon>
        <taxon>Bacillati</taxon>
        <taxon>Bacillota</taxon>
        <taxon>Bacilli</taxon>
        <taxon>Lactobacillales</taxon>
        <taxon>Lactobacillaceae</taxon>
        <taxon>Loigolactobacillus</taxon>
    </lineage>
</organism>
<comment type="caution">
    <text evidence="5">The sequence shown here is derived from an EMBL/GenBank/DDBJ whole genome shotgun (WGS) entry which is preliminary data.</text>
</comment>
<feature type="domain" description="DUF2207" evidence="3">
    <location>
        <begin position="30"/>
        <end position="216"/>
    </location>
</feature>
<feature type="transmembrane region" description="Helical" evidence="1">
    <location>
        <begin position="428"/>
        <end position="450"/>
    </location>
</feature>
<evidence type="ECO:0000259" key="3">
    <source>
        <dbReference type="Pfam" id="PF09972"/>
    </source>
</evidence>
<evidence type="ECO:0000313" key="6">
    <source>
        <dbReference type="Proteomes" id="UP001596289"/>
    </source>
</evidence>
<keyword evidence="1" id="KW-0812">Transmembrane</keyword>
<keyword evidence="6" id="KW-1185">Reference proteome</keyword>
<dbReference type="Pfam" id="PF20990">
    <property type="entry name" value="DUF2207_C"/>
    <property type="match status" value="1"/>
</dbReference>
<keyword evidence="2" id="KW-0732">Signal</keyword>
<dbReference type="Pfam" id="PF09972">
    <property type="entry name" value="DUF2207"/>
    <property type="match status" value="1"/>
</dbReference>
<name>A0ABW1REH0_9LACO</name>
<proteinExistence type="predicted"/>
<feature type="transmembrane region" description="Helical" evidence="1">
    <location>
        <begin position="456"/>
        <end position="474"/>
    </location>
</feature>
<gene>
    <name evidence="5" type="ORF">ACFQGP_06135</name>
</gene>
<evidence type="ECO:0000313" key="5">
    <source>
        <dbReference type="EMBL" id="MFC6170158.1"/>
    </source>
</evidence>
<dbReference type="Proteomes" id="UP001596289">
    <property type="component" value="Unassembled WGS sequence"/>
</dbReference>
<dbReference type="InterPro" id="IPR018702">
    <property type="entry name" value="DUF2207"/>
</dbReference>
<evidence type="ECO:0000259" key="4">
    <source>
        <dbReference type="Pfam" id="PF20990"/>
    </source>
</evidence>
<protein>
    <submittedName>
        <fullName evidence="5">DUF2207 domain-containing protein</fullName>
    </submittedName>
</protein>
<evidence type="ECO:0000256" key="2">
    <source>
        <dbReference type="SAM" id="SignalP"/>
    </source>
</evidence>
<reference evidence="6" key="1">
    <citation type="journal article" date="2019" name="Int. J. Syst. Evol. Microbiol.">
        <title>The Global Catalogue of Microorganisms (GCM) 10K type strain sequencing project: providing services to taxonomists for standard genome sequencing and annotation.</title>
        <authorList>
            <consortium name="The Broad Institute Genomics Platform"/>
            <consortium name="The Broad Institute Genome Sequencing Center for Infectious Disease"/>
            <person name="Wu L."/>
            <person name="Ma J."/>
        </authorList>
    </citation>
    <scope>NUCLEOTIDE SEQUENCE [LARGE SCALE GENOMIC DNA]</scope>
    <source>
        <strain evidence="6">CCM 8904</strain>
    </source>
</reference>
<feature type="transmembrane region" description="Helical" evidence="1">
    <location>
        <begin position="256"/>
        <end position="274"/>
    </location>
</feature>
<feature type="chain" id="PRO_5045457321" evidence="2">
    <location>
        <begin position="27"/>
        <end position="616"/>
    </location>
</feature>
<feature type="domain" description="Predicted membrane protein YciQ-like C-terminal" evidence="4">
    <location>
        <begin position="294"/>
        <end position="537"/>
    </location>
</feature>
<keyword evidence="1" id="KW-1133">Transmembrane helix</keyword>
<feature type="signal peptide" evidence="2">
    <location>
        <begin position="1"/>
        <end position="26"/>
    </location>
</feature>
<sequence>MRQRLKWLLALVGVLFIFGGSAAVQAKSYDITNYTMQINVAKDGSAAVTQRVRYDFDGDFNGVYYNQDLAGIGGMSQTSVAVLNSQNKLQQITASNTEAAGTYTTSDSDDRRQLKVFYPIDNDTATFIYRYRLDGVVTNYRDTAELNWKVIGTGWDVPLNNVKVTIQLPTKNVTQLQAWTHGQLSGNTKVEKKAGRVVITLAKNPANTYVESHMLFPTAVTAANTNTSTKNRKKAVQQQEAEFAAEANRVRQRAQLIPGAIALASLLLGIVVLASQSLWLRRHPAELYPEPAPIKHWYDIPEYPPAVAQRLLSALAPNKKAFTATLMDLAVAKKITITPTKVGHKETFEIAPTAKFTDQDRIFKLLFETVPRRDHDGGVSLLDIKNYGRSDKSGRLGKAYEDWEMRVRGAVDELHYENNTNGQVRNRAWIIAVAGTVFALGTGIAAIFTFPVARVPLWSLAALLLVASWLVLLVKTHKLPRYTQLGAQKINEVRGFKQMLEDVGHFDMAQVGDLILWDRILPYAVAFGSADKVVAALKMNFSTEQLASSMPINYPLFIYGYGGFGGQADFGEAFTSGFGSSLAASSSASSSSHGSSGGFSGGNSGGFGGGSGGGAF</sequence>
<evidence type="ECO:0000256" key="1">
    <source>
        <dbReference type="SAM" id="Phobius"/>
    </source>
</evidence>
<accession>A0ABW1REH0</accession>